<reference evidence="2 3" key="1">
    <citation type="journal article" date="2012" name="J. Bacteriol.">
        <title>Genome sequence of the highly efficient arsenite-oxidizing bacterium Achromobacter arsenitoxydans SY8.</title>
        <authorList>
            <person name="Li X."/>
            <person name="Hu Y."/>
            <person name="Gong J."/>
            <person name="Lin Y."/>
            <person name="Johnstone L."/>
            <person name="Rensing C."/>
            <person name="Wang G."/>
        </authorList>
    </citation>
    <scope>NUCLEOTIDE SEQUENCE [LARGE SCALE GENOMIC DNA]</scope>
    <source>
        <strain evidence="2 3">SY8</strain>
    </source>
</reference>
<dbReference type="EMBL" id="AGUF01000068">
    <property type="protein sequence ID" value="EHK64146.1"/>
    <property type="molecule type" value="Genomic_DNA"/>
</dbReference>
<evidence type="ECO:0000313" key="2">
    <source>
        <dbReference type="EMBL" id="EHK64146.1"/>
    </source>
</evidence>
<proteinExistence type="predicted"/>
<evidence type="ECO:0000313" key="3">
    <source>
        <dbReference type="Proteomes" id="UP000003113"/>
    </source>
</evidence>
<dbReference type="InterPro" id="IPR025391">
    <property type="entry name" value="DUF4123"/>
</dbReference>
<organism evidence="2 3">
    <name type="scientific">Achromobacter arsenitoxydans SY8</name>
    <dbReference type="NCBI Taxonomy" id="477184"/>
    <lineage>
        <taxon>Bacteria</taxon>
        <taxon>Pseudomonadati</taxon>
        <taxon>Pseudomonadota</taxon>
        <taxon>Betaproteobacteria</taxon>
        <taxon>Burkholderiales</taxon>
        <taxon>Alcaligenaceae</taxon>
        <taxon>Achromobacter</taxon>
    </lineage>
</organism>
<dbReference type="Pfam" id="PF13503">
    <property type="entry name" value="DUF4123"/>
    <property type="match status" value="1"/>
</dbReference>
<gene>
    <name evidence="2" type="ORF">KYC_21616</name>
</gene>
<feature type="domain" description="DUF4123" evidence="1">
    <location>
        <begin position="26"/>
        <end position="135"/>
    </location>
</feature>
<dbReference type="Proteomes" id="UP000003113">
    <property type="component" value="Unassembled WGS sequence"/>
</dbReference>
<dbReference type="AlphaFoldDB" id="H0FC14"/>
<evidence type="ECO:0000259" key="1">
    <source>
        <dbReference type="Pfam" id="PF13503"/>
    </source>
</evidence>
<protein>
    <recommendedName>
        <fullName evidence="1">DUF4123 domain-containing protein</fullName>
    </recommendedName>
</protein>
<sequence length="194" mass="21888">MTMGLKRWLTDWGIAATAPEMNVFCLTQMSAHSDLRARLEFHDQPYRSLWKLEPHSVLEQHAPCLFQSHPGSALDQWLGGALDGFPLSILFTRLDIDGLCAHLRRFTKFQDSEGRYVLRLGDPASLLLYLDSISPAPETVAKLFGRKGVEAFYLHDPKIALARRVQPLFEQGWDHPGREGYLLWDEPTSGQGAA</sequence>
<dbReference type="PATRIC" id="fig|477184.5.peg.4249"/>
<accession>H0FC14</accession>
<keyword evidence="3" id="KW-1185">Reference proteome</keyword>
<name>H0FC14_9BURK</name>
<comment type="caution">
    <text evidence="2">The sequence shown here is derived from an EMBL/GenBank/DDBJ whole genome shotgun (WGS) entry which is preliminary data.</text>
</comment>
<dbReference type="STRING" id="477184.KYC_21616"/>